<name>A0A3M2SH22_9HYPO</name>
<comment type="caution">
    <text evidence="2">The sequence shown here is derived from an EMBL/GenBank/DDBJ whole genome shotgun (WGS) entry which is preliminary data.</text>
</comment>
<sequence>MTLTAELKYLKWQDLYEKERPFQLFIDLPPDAEDRRVSNLVFERHKVPIVDIRSHHDEFSLDTHGFMIHRHRTSSENFKDREAVESLYLPEVEKILRANLDGVDGCFVFNWRLRNTEPELPGEIDLNDPTDFRRPATHLHVDQSPASVLNRIKLQFPEKADQLLQGRVRVVKYEHHSTPMCQANPLSRSVWRPLVNEISDWPLALCDGRTVDPVDLVETDHIQRKYTGPTMYMMHNPKHKFYFYGGQGKEDVLIFKNFDSLDGVCPYAPHAAFRDPVLRPRGEPRESIEVRCLVFTDPKALGAGC</sequence>
<dbReference type="OrthoDB" id="412788at2759"/>
<dbReference type="STRING" id="2010991.A0A3M2SH22"/>
<dbReference type="GO" id="GO:0016491">
    <property type="term" value="F:oxidoreductase activity"/>
    <property type="evidence" value="ECO:0007669"/>
    <property type="project" value="InterPro"/>
</dbReference>
<gene>
    <name evidence="2" type="ORF">CDV36_003770</name>
</gene>
<organism evidence="2 3">
    <name type="scientific">Fusarium kuroshium</name>
    <dbReference type="NCBI Taxonomy" id="2010991"/>
    <lineage>
        <taxon>Eukaryota</taxon>
        <taxon>Fungi</taxon>
        <taxon>Dikarya</taxon>
        <taxon>Ascomycota</taxon>
        <taxon>Pezizomycotina</taxon>
        <taxon>Sordariomycetes</taxon>
        <taxon>Hypocreomycetidae</taxon>
        <taxon>Hypocreales</taxon>
        <taxon>Nectriaceae</taxon>
        <taxon>Fusarium</taxon>
        <taxon>Fusarium solani species complex</taxon>
    </lineage>
</organism>
<dbReference type="PANTHER" id="PTHR34598:SF3">
    <property type="entry name" value="OXIDOREDUCTASE AN1597"/>
    <property type="match status" value="1"/>
</dbReference>
<dbReference type="NCBIfam" id="NF041278">
    <property type="entry name" value="CmcJ_NvfI_EfuI"/>
    <property type="match status" value="1"/>
</dbReference>
<dbReference type="Proteomes" id="UP000277212">
    <property type="component" value="Unassembled WGS sequence"/>
</dbReference>
<keyword evidence="3" id="KW-1185">Reference proteome</keyword>
<evidence type="ECO:0000313" key="2">
    <source>
        <dbReference type="EMBL" id="RMJ16625.1"/>
    </source>
</evidence>
<comment type="similarity">
    <text evidence="1">Belongs to the asaB hydroxylase/desaturase family.</text>
</comment>
<accession>A0A3M2SH22</accession>
<dbReference type="EMBL" id="NKUJ01000045">
    <property type="protein sequence ID" value="RMJ16625.1"/>
    <property type="molecule type" value="Genomic_DNA"/>
</dbReference>
<dbReference type="PANTHER" id="PTHR34598">
    <property type="entry name" value="BLL6449 PROTEIN"/>
    <property type="match status" value="1"/>
</dbReference>
<evidence type="ECO:0000313" key="3">
    <source>
        <dbReference type="Proteomes" id="UP000277212"/>
    </source>
</evidence>
<reference evidence="2 3" key="1">
    <citation type="submission" date="2017-06" db="EMBL/GenBank/DDBJ databases">
        <title>Comparative genomic analysis of Ambrosia Fusariam Clade fungi.</title>
        <authorList>
            <person name="Stajich J.E."/>
            <person name="Carrillo J."/>
            <person name="Kijimoto T."/>
            <person name="Eskalen A."/>
            <person name="O'Donnell K."/>
            <person name="Kasson M."/>
        </authorList>
    </citation>
    <scope>NUCLEOTIDE SEQUENCE [LARGE SCALE GENOMIC DNA]</scope>
    <source>
        <strain evidence="2">UCR3666</strain>
    </source>
</reference>
<proteinExistence type="inferred from homology"/>
<evidence type="ECO:0000256" key="1">
    <source>
        <dbReference type="ARBA" id="ARBA00023604"/>
    </source>
</evidence>
<dbReference type="AlphaFoldDB" id="A0A3M2SH22"/>
<protein>
    <submittedName>
        <fullName evidence="2">Uncharacterized protein</fullName>
    </submittedName>
</protein>
<dbReference type="InterPro" id="IPR044053">
    <property type="entry name" value="AsaB-like"/>
</dbReference>